<sequence>MIKQFGIASDPSKISIYAGLITASFTLAELLSGAFWGRLSDRIGRRPVLLGGLSGTALSALFFGFASNFPMALFARAAGGLLNGNSGVLQTMVAELVTVEQHQPRAYTVMPMVWCLGTIIGPAVGGALARPCLNYPEIFAVGSIWDRYPFLLPNLFSATIALGGTIIGFLFLEETHALKKPNPDFFDSGLSVENEMLPAYEIQEGSSNIEPRTHTRSPERRPSEPNTQQYPKTFVKQVIINIISYGILAFHTMTFDQLFPLFLITPQPQHPIHNLPFRFSGGFGLNTKTVGIIMSVQGLYALICNYLFVAPATRRLGPLQLFRALAFTYFLLYFVTPYLVLLPETLRMPGICLVVVWKCTFSTMAYPSNAILLANSAPSKQVLGTINGVTASTASLSRALGPLVSGFLYSFGLRTGYSGLAWWFAGLVTLIGAYLSSRMSEGVRGKVNTAQEEDPLLGKVCLQCADVRCYRGGHVNRRIHPSRSFLFDTPTSTSWQDRHSMFTTSHHHPLKHIMATSNSTADDRRTRRLNYVEAVVSGRQLTTDLAASVLPINHHPPLAAHYHASYGEFMQTRAKPITKSTNQILRSHNVDTNRMSYCEIYSNNRHQNHVTLTQSDSHSGILRVIEMERKHDETAYNLQLPMSELIWQSYMEETRTEQLPASSLRIIWVDTVIEPRTQAVV</sequence>
<organism evidence="1 2">
    <name type="scientific">Fusarium decemcellulare</name>
    <dbReference type="NCBI Taxonomy" id="57161"/>
    <lineage>
        <taxon>Eukaryota</taxon>
        <taxon>Fungi</taxon>
        <taxon>Dikarya</taxon>
        <taxon>Ascomycota</taxon>
        <taxon>Pezizomycotina</taxon>
        <taxon>Sordariomycetes</taxon>
        <taxon>Hypocreomycetidae</taxon>
        <taxon>Hypocreales</taxon>
        <taxon>Nectriaceae</taxon>
        <taxon>Fusarium</taxon>
        <taxon>Fusarium decemcellulare species complex</taxon>
    </lineage>
</organism>
<name>A0ACC1SB75_9HYPO</name>
<accession>A0ACC1SB75</accession>
<protein>
    <submittedName>
        <fullName evidence="1">Uncharacterized protein</fullName>
    </submittedName>
</protein>
<reference evidence="1" key="1">
    <citation type="submission" date="2022-08" db="EMBL/GenBank/DDBJ databases">
        <title>Genome Sequence of Fusarium decemcellulare.</title>
        <authorList>
            <person name="Buettner E."/>
        </authorList>
    </citation>
    <scope>NUCLEOTIDE SEQUENCE</scope>
    <source>
        <strain evidence="1">Babe19</strain>
    </source>
</reference>
<dbReference type="Proteomes" id="UP001148629">
    <property type="component" value="Unassembled WGS sequence"/>
</dbReference>
<gene>
    <name evidence="1" type="ORF">NM208_g6949</name>
</gene>
<keyword evidence="2" id="KW-1185">Reference proteome</keyword>
<evidence type="ECO:0000313" key="2">
    <source>
        <dbReference type="Proteomes" id="UP001148629"/>
    </source>
</evidence>
<evidence type="ECO:0000313" key="1">
    <source>
        <dbReference type="EMBL" id="KAJ3535887.1"/>
    </source>
</evidence>
<comment type="caution">
    <text evidence="1">The sequence shown here is derived from an EMBL/GenBank/DDBJ whole genome shotgun (WGS) entry which is preliminary data.</text>
</comment>
<proteinExistence type="predicted"/>
<dbReference type="EMBL" id="JANRMS010000678">
    <property type="protein sequence ID" value="KAJ3535887.1"/>
    <property type="molecule type" value="Genomic_DNA"/>
</dbReference>